<gene>
    <name evidence="2" type="ORF">BDY17DRAFT_246720</name>
</gene>
<dbReference type="InterPro" id="IPR011047">
    <property type="entry name" value="Quinoprotein_ADH-like_sf"/>
</dbReference>
<dbReference type="InterPro" id="IPR001680">
    <property type="entry name" value="WD40_rpt"/>
</dbReference>
<reference evidence="2" key="1">
    <citation type="journal article" date="2020" name="Stud. Mycol.">
        <title>101 Dothideomycetes genomes: a test case for predicting lifestyles and emergence of pathogens.</title>
        <authorList>
            <person name="Haridas S."/>
            <person name="Albert R."/>
            <person name="Binder M."/>
            <person name="Bloem J."/>
            <person name="Labutti K."/>
            <person name="Salamov A."/>
            <person name="Andreopoulos B."/>
            <person name="Baker S."/>
            <person name="Barry K."/>
            <person name="Bills G."/>
            <person name="Bluhm B."/>
            <person name="Cannon C."/>
            <person name="Castanera R."/>
            <person name="Culley D."/>
            <person name="Daum C."/>
            <person name="Ezra D."/>
            <person name="Gonzalez J."/>
            <person name="Henrissat B."/>
            <person name="Kuo A."/>
            <person name="Liang C."/>
            <person name="Lipzen A."/>
            <person name="Lutzoni F."/>
            <person name="Magnuson J."/>
            <person name="Mondo S."/>
            <person name="Nolan M."/>
            <person name="Ohm R."/>
            <person name="Pangilinan J."/>
            <person name="Park H.-J."/>
            <person name="Ramirez L."/>
            <person name="Alfaro M."/>
            <person name="Sun H."/>
            <person name="Tritt A."/>
            <person name="Yoshinaga Y."/>
            <person name="Zwiers L.-H."/>
            <person name="Turgeon B."/>
            <person name="Goodwin S."/>
            <person name="Spatafora J."/>
            <person name="Crous P."/>
            <person name="Grigoriev I."/>
        </authorList>
    </citation>
    <scope>NUCLEOTIDE SEQUENCE</scope>
    <source>
        <strain evidence="2">CBS 113389</strain>
    </source>
</reference>
<dbReference type="SUPFAM" id="SSF50998">
    <property type="entry name" value="Quinoprotein alcohol dehydrogenase-like"/>
    <property type="match status" value="1"/>
</dbReference>
<evidence type="ECO:0000313" key="3">
    <source>
        <dbReference type="Proteomes" id="UP000799767"/>
    </source>
</evidence>
<sequence length="925" mass="100638">MDIHRSRFVPYPLSPISALAFSRPSDSAGGSEGALPALKLALGRSNGTIEIWNPQRGLWVQETVFAAGGEDSSDGDAAGIDGLLWTQGPDEVIEGDGGVSVGQQRLFGISASPAVLEFDLGSGRVKRRSTGNFSEVWCFAAQPRARLAKEASEEERERAGWQEIVAGCGDGTLVLLSTAGDDLVFKRFLARVSGKKSRCMCVAWQNRERVVAGFADGVMRVYDARNGSLLRNMSLGAGIPGAPKTALVWQVKCLPNGDIVSGDSNGEVRFWDGRTYSLSQRIAGHESDCLDLISSSDGKTLFSGSIDGKLAVYRQTVDRGRKTWAKTSHRRLHHGEVKTMAAFDSKGMSVVVSGSSDVAPVITPLREYGKENIRFLPTLPQSPPLVSAPKARLFASWWDKTISIWHIAKRAGVDSSPEPQKRRTLVARICLDTKDDIRSVTMSPDGRLLAASTSTAIKVFQLKRKAEHEAHLAIRKLELPHELADAGARVLKISPDSKWLAAATTDDEIYVARFAPHPAKPKQSQLLNEVAELETRHRPVDLHSAFRSYDRATTQMVFSDDSAVLVASDLSGNLDSWVLKGEEDPLAPAVGKAAAQLSSSDSDSDSDSDSSDDDDEDLVAFYAQTWTENPANNLLPKLDSTPLIMTFRPTRQSSSSNTQPKAIEDAHNPNLPNGHYPTPEQEDQPQSNTNKHHLLILTSRHQLYEFDIAAGRLTDWSRRNPSSLLPPDFTKIRDRVMGAVWDKERLWIYGSSFLSMLDLGVDFVDSAASAAGGRDTNVSTKRRRKAGDQDAATAAGGDQNKRRKSESGAGAGTITEVELEGQGARILEDDASSADESDFLPPSRLRVADAEEAGGDGDGEGMQLAVRKEGDGLRQRRRRWWCTFKYRPILGLAVLGGDEAEREMEDGEDAPLEVVLVERVAEGGS</sequence>
<feature type="compositionally biased region" description="Polar residues" evidence="1">
    <location>
        <begin position="650"/>
        <end position="660"/>
    </location>
</feature>
<dbReference type="Proteomes" id="UP000799767">
    <property type="component" value="Unassembled WGS sequence"/>
</dbReference>
<proteinExistence type="predicted"/>
<feature type="region of interest" description="Disordered" evidence="1">
    <location>
        <begin position="589"/>
        <end position="615"/>
    </location>
</feature>
<feature type="compositionally biased region" description="Acidic residues" evidence="1">
    <location>
        <begin position="602"/>
        <end position="615"/>
    </location>
</feature>
<dbReference type="PANTHER" id="PTHR44163">
    <property type="entry name" value="U3 SMALL NUCLEOLAR RNA-ASSOCIATED PROTEIN 4 HOMOLOG"/>
    <property type="match status" value="1"/>
</dbReference>
<evidence type="ECO:0000313" key="2">
    <source>
        <dbReference type="EMBL" id="KAF2486508.1"/>
    </source>
</evidence>
<dbReference type="GO" id="GO:0032040">
    <property type="term" value="C:small-subunit processome"/>
    <property type="evidence" value="ECO:0007669"/>
    <property type="project" value="TreeGrafter"/>
</dbReference>
<dbReference type="InterPro" id="IPR015943">
    <property type="entry name" value="WD40/YVTN_repeat-like_dom_sf"/>
</dbReference>
<dbReference type="SMART" id="SM00320">
    <property type="entry name" value="WD40"/>
    <property type="match status" value="7"/>
</dbReference>
<evidence type="ECO:0000256" key="1">
    <source>
        <dbReference type="SAM" id="MobiDB-lite"/>
    </source>
</evidence>
<dbReference type="PANTHER" id="PTHR44163:SF1">
    <property type="entry name" value="U3 SMALL NUCLEOLAR RNA-ASSOCIATED PROTEIN 4 HOMOLOG"/>
    <property type="match status" value="1"/>
</dbReference>
<feature type="region of interest" description="Disordered" evidence="1">
    <location>
        <begin position="770"/>
        <end position="820"/>
    </location>
</feature>
<accession>A0A6A6Q1Y4</accession>
<dbReference type="GO" id="GO:0030686">
    <property type="term" value="C:90S preribosome"/>
    <property type="evidence" value="ECO:0007669"/>
    <property type="project" value="InterPro"/>
</dbReference>
<dbReference type="RefSeq" id="XP_033593077.1">
    <property type="nucleotide sequence ID" value="XM_033730752.1"/>
</dbReference>
<feature type="compositionally biased region" description="Low complexity" evidence="1">
    <location>
        <begin position="789"/>
        <end position="798"/>
    </location>
</feature>
<dbReference type="GO" id="GO:0000462">
    <property type="term" value="P:maturation of SSU-rRNA from tricistronic rRNA transcript (SSU-rRNA, 5.8S rRNA, LSU-rRNA)"/>
    <property type="evidence" value="ECO:0007669"/>
    <property type="project" value="InterPro"/>
</dbReference>
<protein>
    <submittedName>
        <fullName evidence="2">Quinon protein alcohol dehydrogenase-like superfamily</fullName>
    </submittedName>
</protein>
<dbReference type="GeneID" id="54471754"/>
<name>A0A6A6Q1Y4_9PEZI</name>
<dbReference type="Pfam" id="PF00400">
    <property type="entry name" value="WD40"/>
    <property type="match status" value="2"/>
</dbReference>
<dbReference type="OrthoDB" id="8883818at2759"/>
<dbReference type="Gene3D" id="2.130.10.10">
    <property type="entry name" value="YVTN repeat-like/Quinoprotein amine dehydrogenase"/>
    <property type="match status" value="2"/>
</dbReference>
<dbReference type="GO" id="GO:0034455">
    <property type="term" value="C:t-UTP complex"/>
    <property type="evidence" value="ECO:0007669"/>
    <property type="project" value="TreeGrafter"/>
</dbReference>
<organism evidence="2 3">
    <name type="scientific">Neohortaea acidophila</name>
    <dbReference type="NCBI Taxonomy" id="245834"/>
    <lineage>
        <taxon>Eukaryota</taxon>
        <taxon>Fungi</taxon>
        <taxon>Dikarya</taxon>
        <taxon>Ascomycota</taxon>
        <taxon>Pezizomycotina</taxon>
        <taxon>Dothideomycetes</taxon>
        <taxon>Dothideomycetidae</taxon>
        <taxon>Mycosphaerellales</taxon>
        <taxon>Teratosphaeriaceae</taxon>
        <taxon>Neohortaea</taxon>
    </lineage>
</organism>
<dbReference type="GO" id="GO:0003723">
    <property type="term" value="F:RNA binding"/>
    <property type="evidence" value="ECO:0007669"/>
    <property type="project" value="TreeGrafter"/>
</dbReference>
<dbReference type="EMBL" id="MU001632">
    <property type="protein sequence ID" value="KAF2486508.1"/>
    <property type="molecule type" value="Genomic_DNA"/>
</dbReference>
<dbReference type="AlphaFoldDB" id="A0A6A6Q1Y4"/>
<dbReference type="InterPro" id="IPR046351">
    <property type="entry name" value="UTP4"/>
</dbReference>
<keyword evidence="3" id="KW-1185">Reference proteome</keyword>
<feature type="region of interest" description="Disordered" evidence="1">
    <location>
        <begin position="650"/>
        <end position="687"/>
    </location>
</feature>